<dbReference type="Proteomes" id="UP000298284">
    <property type="component" value="Unassembled WGS sequence"/>
</dbReference>
<evidence type="ECO:0000259" key="1">
    <source>
        <dbReference type="Pfam" id="PF25176"/>
    </source>
</evidence>
<name>A0A4Z0MF44_9BACT</name>
<reference evidence="2 3" key="1">
    <citation type="submission" date="2019-04" db="EMBL/GenBank/DDBJ databases">
        <authorList>
            <person name="Feng G."/>
            <person name="Zhang J."/>
            <person name="Zhu H."/>
        </authorList>
    </citation>
    <scope>NUCLEOTIDE SEQUENCE [LARGE SCALE GENOMIC DNA]</scope>
    <source>
        <strain evidence="2 3">JCM 19491</strain>
    </source>
</reference>
<dbReference type="AlphaFoldDB" id="A0A4Z0MF44"/>
<organism evidence="2 3">
    <name type="scientific">Hymenobacter wooponensis</name>
    <dbReference type="NCBI Taxonomy" id="1525360"/>
    <lineage>
        <taxon>Bacteria</taxon>
        <taxon>Pseudomonadati</taxon>
        <taxon>Bacteroidota</taxon>
        <taxon>Cytophagia</taxon>
        <taxon>Cytophagales</taxon>
        <taxon>Hymenobacteraceae</taxon>
        <taxon>Hymenobacter</taxon>
    </lineage>
</organism>
<keyword evidence="3" id="KW-1185">Reference proteome</keyword>
<gene>
    <name evidence="2" type="ORF">EU557_22125</name>
</gene>
<comment type="caution">
    <text evidence="2">The sequence shown here is derived from an EMBL/GenBank/DDBJ whole genome shotgun (WGS) entry which is preliminary data.</text>
</comment>
<evidence type="ECO:0000313" key="3">
    <source>
        <dbReference type="Proteomes" id="UP000298284"/>
    </source>
</evidence>
<dbReference type="OrthoDB" id="7999122at2"/>
<dbReference type="Pfam" id="PF25176">
    <property type="entry name" value="DUF7831"/>
    <property type="match status" value="1"/>
</dbReference>
<protein>
    <recommendedName>
        <fullName evidence="1">DUF7831 domain-containing protein</fullName>
    </recommendedName>
</protein>
<sequence length="123" mass="13628">MLLKQKRIYRADLRANSNTLYLFGDNESRRGLGGQAKEMCGEPNAIGVRTKRKPSLKEADFWTDETLAKNCQMIDEDLAPARHHLAKGGTVVVPEDGLGTGLAQLEQRAPQTFAYLEQAIQAL</sequence>
<accession>A0A4Z0MF44</accession>
<evidence type="ECO:0000313" key="2">
    <source>
        <dbReference type="EMBL" id="TGD77987.1"/>
    </source>
</evidence>
<proteinExistence type="predicted"/>
<dbReference type="InterPro" id="IPR057153">
    <property type="entry name" value="DUF7831"/>
</dbReference>
<feature type="domain" description="DUF7831" evidence="1">
    <location>
        <begin position="4"/>
        <end position="118"/>
    </location>
</feature>
<dbReference type="EMBL" id="SRKZ01000007">
    <property type="protein sequence ID" value="TGD77987.1"/>
    <property type="molecule type" value="Genomic_DNA"/>
</dbReference>